<evidence type="ECO:0000313" key="17">
    <source>
        <dbReference type="EMBL" id="QOS39711.1"/>
    </source>
</evidence>
<dbReference type="HAMAP" id="MF_01113">
    <property type="entry name" value="DNApol_IV"/>
    <property type="match status" value="1"/>
</dbReference>
<evidence type="ECO:0000256" key="14">
    <source>
        <dbReference type="ARBA" id="ARBA00049244"/>
    </source>
</evidence>
<keyword evidence="6 15" id="KW-0548">Nucleotidyltransferase</keyword>
<dbReference type="GO" id="GO:0003887">
    <property type="term" value="F:DNA-directed DNA polymerase activity"/>
    <property type="evidence" value="ECO:0007669"/>
    <property type="project" value="UniProtKB-UniRule"/>
</dbReference>
<dbReference type="GO" id="GO:0006281">
    <property type="term" value="P:DNA repair"/>
    <property type="evidence" value="ECO:0007669"/>
    <property type="project" value="UniProtKB-UniRule"/>
</dbReference>
<proteinExistence type="inferred from homology"/>
<evidence type="ECO:0000256" key="1">
    <source>
        <dbReference type="ARBA" id="ARBA00004496"/>
    </source>
</evidence>
<evidence type="ECO:0000256" key="6">
    <source>
        <dbReference type="ARBA" id="ARBA00022695"/>
    </source>
</evidence>
<dbReference type="InterPro" id="IPR050116">
    <property type="entry name" value="DNA_polymerase-Y"/>
</dbReference>
<dbReference type="InterPro" id="IPR022880">
    <property type="entry name" value="DNApol_IV"/>
</dbReference>
<feature type="binding site" evidence="15">
    <location>
        <position position="102"/>
    </location>
    <ligand>
        <name>Mg(2+)</name>
        <dbReference type="ChEBI" id="CHEBI:18420"/>
    </ligand>
</feature>
<evidence type="ECO:0000256" key="12">
    <source>
        <dbReference type="ARBA" id="ARBA00023125"/>
    </source>
</evidence>
<comment type="cofactor">
    <cofactor evidence="15">
        <name>Mg(2+)</name>
        <dbReference type="ChEBI" id="CHEBI:18420"/>
    </cofactor>
    <text evidence="15">Binds 2 magnesium ions per subunit.</text>
</comment>
<dbReference type="InterPro" id="IPR001126">
    <property type="entry name" value="UmuC"/>
</dbReference>
<dbReference type="GO" id="GO:0006261">
    <property type="term" value="P:DNA-templated DNA replication"/>
    <property type="evidence" value="ECO:0007669"/>
    <property type="project" value="UniProtKB-UniRule"/>
</dbReference>
<keyword evidence="4 15" id="KW-0963">Cytoplasm</keyword>
<comment type="subcellular location">
    <subcellularLocation>
        <location evidence="1 15">Cytoplasm</location>
    </subcellularLocation>
</comment>
<name>A0A7M1XLM4_9SPIR</name>
<dbReference type="CDD" id="cd03586">
    <property type="entry name" value="PolY_Pol_IV_kappa"/>
    <property type="match status" value="1"/>
</dbReference>
<evidence type="ECO:0000259" key="16">
    <source>
        <dbReference type="PROSITE" id="PS50173"/>
    </source>
</evidence>
<dbReference type="SUPFAM" id="SSF100879">
    <property type="entry name" value="Lesion bypass DNA polymerase (Y-family), little finger domain"/>
    <property type="match status" value="1"/>
</dbReference>
<keyword evidence="10 15" id="KW-0460">Magnesium</keyword>
<dbReference type="NCBIfam" id="NF002677">
    <property type="entry name" value="PRK02406.1"/>
    <property type="match status" value="1"/>
</dbReference>
<keyword evidence="9 15" id="KW-0227">DNA damage</keyword>
<dbReference type="FunFam" id="3.40.1170.60:FF:000001">
    <property type="entry name" value="DNA polymerase IV"/>
    <property type="match status" value="1"/>
</dbReference>
<dbReference type="Proteomes" id="UP000593591">
    <property type="component" value="Chromosome"/>
</dbReference>
<dbReference type="EC" id="2.7.7.7" evidence="15"/>
<evidence type="ECO:0000256" key="7">
    <source>
        <dbReference type="ARBA" id="ARBA00022705"/>
    </source>
</evidence>
<dbReference type="InterPro" id="IPR024728">
    <property type="entry name" value="PolY_HhH_motif"/>
</dbReference>
<dbReference type="GO" id="GO:0042276">
    <property type="term" value="P:error-prone translesion synthesis"/>
    <property type="evidence" value="ECO:0007669"/>
    <property type="project" value="TreeGrafter"/>
</dbReference>
<comment type="catalytic activity">
    <reaction evidence="14 15">
        <text>DNA(n) + a 2'-deoxyribonucleoside 5'-triphosphate = DNA(n+1) + diphosphate</text>
        <dbReference type="Rhea" id="RHEA:22508"/>
        <dbReference type="Rhea" id="RHEA-COMP:17339"/>
        <dbReference type="Rhea" id="RHEA-COMP:17340"/>
        <dbReference type="ChEBI" id="CHEBI:33019"/>
        <dbReference type="ChEBI" id="CHEBI:61560"/>
        <dbReference type="ChEBI" id="CHEBI:173112"/>
        <dbReference type="EC" id="2.7.7.7"/>
    </reaction>
</comment>
<gene>
    <name evidence="15" type="primary">dinB</name>
    <name evidence="17" type="ORF">DYE49_04225</name>
</gene>
<evidence type="ECO:0000256" key="10">
    <source>
        <dbReference type="ARBA" id="ARBA00022842"/>
    </source>
</evidence>
<accession>A0A7M1XLM4</accession>
<comment type="similarity">
    <text evidence="2 15">Belongs to the DNA polymerase type-Y family.</text>
</comment>
<dbReference type="InterPro" id="IPR043502">
    <property type="entry name" value="DNA/RNA_pol_sf"/>
</dbReference>
<dbReference type="SUPFAM" id="SSF56672">
    <property type="entry name" value="DNA/RNA polymerases"/>
    <property type="match status" value="1"/>
</dbReference>
<evidence type="ECO:0000256" key="8">
    <source>
        <dbReference type="ARBA" id="ARBA00022723"/>
    </source>
</evidence>
<feature type="active site" evidence="15">
    <location>
        <position position="103"/>
    </location>
</feature>
<sequence>MKIIAHIDLNAFFVQCEILKDPSLRGKPVAIGHDSKRGVLSTASYEARKFGVNSAMPVSTAKRKCPNLILIPGHYELYSQYSKDFFSYLRKRFPILEKASIDECYIDMTGKIDEENLEDELFDLQMSLYRVTNLKCSIGCSTNKFLAKMASDMKKPLGLTILNKDNLEQLLWPLSIDKFFGIGVKTAPKLKEAGILTIGDLAKSEDPKVKKILGSQFEYYQSEARGYGSDFVDASSWDPKSVSSERTFQEDATTYEELKDMIQVCCLDVSSELKYYHKKALTIGIKLRTPDFVTKSKRVSLSSPIVEPHELLQAALSVFDKTYKDQPIRLVGVFVDKVIQEEKKEDPDELISSINASLSQGGLVMKGSDLHHEDK</sequence>
<dbReference type="Gene3D" id="1.10.150.20">
    <property type="entry name" value="5' to 3' exonuclease, C-terminal subdomain"/>
    <property type="match status" value="1"/>
</dbReference>
<dbReference type="Pfam" id="PF00817">
    <property type="entry name" value="IMS"/>
    <property type="match status" value="1"/>
</dbReference>
<evidence type="ECO:0000256" key="15">
    <source>
        <dbReference type="HAMAP-Rule" id="MF_01113"/>
    </source>
</evidence>
<protein>
    <recommendedName>
        <fullName evidence="15">DNA polymerase IV</fullName>
        <shortName evidence="15">Pol IV</shortName>
        <ecNumber evidence="15">2.7.7.7</ecNumber>
    </recommendedName>
</protein>
<dbReference type="Gene3D" id="3.30.70.270">
    <property type="match status" value="1"/>
</dbReference>
<dbReference type="Pfam" id="PF11798">
    <property type="entry name" value="IMS_HHH"/>
    <property type="match status" value="1"/>
</dbReference>
<comment type="subunit">
    <text evidence="15">Monomer.</text>
</comment>
<evidence type="ECO:0000256" key="13">
    <source>
        <dbReference type="ARBA" id="ARBA00023204"/>
    </source>
</evidence>
<dbReference type="GO" id="GO:0005829">
    <property type="term" value="C:cytosol"/>
    <property type="evidence" value="ECO:0007669"/>
    <property type="project" value="TreeGrafter"/>
</dbReference>
<dbReference type="InterPro" id="IPR043128">
    <property type="entry name" value="Rev_trsase/Diguanyl_cyclase"/>
</dbReference>
<organism evidence="17 18">
    <name type="scientific">Treponema rectale</name>
    <dbReference type="NCBI Taxonomy" id="744512"/>
    <lineage>
        <taxon>Bacteria</taxon>
        <taxon>Pseudomonadati</taxon>
        <taxon>Spirochaetota</taxon>
        <taxon>Spirochaetia</taxon>
        <taxon>Spirochaetales</taxon>
        <taxon>Treponemataceae</taxon>
        <taxon>Treponema</taxon>
    </lineage>
</organism>
<dbReference type="Pfam" id="PF11799">
    <property type="entry name" value="IMS_C"/>
    <property type="match status" value="1"/>
</dbReference>
<dbReference type="KEGG" id="trc:DYE49_04225"/>
<dbReference type="PANTHER" id="PTHR11076:SF33">
    <property type="entry name" value="DNA POLYMERASE KAPPA"/>
    <property type="match status" value="1"/>
</dbReference>
<keyword evidence="11 15" id="KW-0239">DNA-directed DNA polymerase</keyword>
<evidence type="ECO:0000256" key="9">
    <source>
        <dbReference type="ARBA" id="ARBA00022763"/>
    </source>
</evidence>
<dbReference type="PANTHER" id="PTHR11076">
    <property type="entry name" value="DNA REPAIR POLYMERASE UMUC / TRANSFERASE FAMILY MEMBER"/>
    <property type="match status" value="1"/>
</dbReference>
<reference evidence="17 18" key="1">
    <citation type="submission" date="2018-08" db="EMBL/GenBank/DDBJ databases">
        <title>The first complete genome of Treponema rectale (CHPAT), a commensal spirochete of the bovine rectum.</title>
        <authorList>
            <person name="Staton G.J."/>
            <person name="Clegg S.R."/>
            <person name="Carter S.D."/>
            <person name="Radford A.D."/>
            <person name="Darby A."/>
            <person name="Hall N."/>
            <person name="Birtles R.J."/>
            <person name="Evans N.J."/>
        </authorList>
    </citation>
    <scope>NUCLEOTIDE SEQUENCE [LARGE SCALE GENOMIC DNA]</scope>
    <source>
        <strain evidence="17 18">CHPA</strain>
    </source>
</reference>
<evidence type="ECO:0000256" key="11">
    <source>
        <dbReference type="ARBA" id="ARBA00022932"/>
    </source>
</evidence>
<feature type="domain" description="UmuC" evidence="16">
    <location>
        <begin position="4"/>
        <end position="183"/>
    </location>
</feature>
<dbReference type="GO" id="GO:0003684">
    <property type="term" value="F:damaged DNA binding"/>
    <property type="evidence" value="ECO:0007669"/>
    <property type="project" value="InterPro"/>
</dbReference>
<keyword evidence="3 15" id="KW-0515">Mutator protein</keyword>
<evidence type="ECO:0000256" key="2">
    <source>
        <dbReference type="ARBA" id="ARBA00010945"/>
    </source>
</evidence>
<dbReference type="Gene3D" id="3.40.1170.60">
    <property type="match status" value="1"/>
</dbReference>
<keyword evidence="12 15" id="KW-0238">DNA-binding</keyword>
<feature type="site" description="Substrate discrimination" evidence="15">
    <location>
        <position position="13"/>
    </location>
</feature>
<keyword evidence="7 15" id="KW-0235">DNA replication</keyword>
<evidence type="ECO:0000256" key="3">
    <source>
        <dbReference type="ARBA" id="ARBA00022457"/>
    </source>
</evidence>
<dbReference type="AlphaFoldDB" id="A0A7M1XLM4"/>
<dbReference type="InterPro" id="IPR017961">
    <property type="entry name" value="DNA_pol_Y-fam_little_finger"/>
</dbReference>
<dbReference type="GO" id="GO:0000287">
    <property type="term" value="F:magnesium ion binding"/>
    <property type="evidence" value="ECO:0007669"/>
    <property type="project" value="UniProtKB-UniRule"/>
</dbReference>
<feature type="binding site" evidence="15">
    <location>
        <position position="8"/>
    </location>
    <ligand>
        <name>Mg(2+)</name>
        <dbReference type="ChEBI" id="CHEBI:18420"/>
    </ligand>
</feature>
<dbReference type="Gene3D" id="3.30.1490.100">
    <property type="entry name" value="DNA polymerase, Y-family, little finger domain"/>
    <property type="match status" value="1"/>
</dbReference>
<dbReference type="InterPro" id="IPR036775">
    <property type="entry name" value="DNA_pol_Y-fam_lit_finger_sf"/>
</dbReference>
<dbReference type="EMBL" id="CP031517">
    <property type="protein sequence ID" value="QOS39711.1"/>
    <property type="molecule type" value="Genomic_DNA"/>
</dbReference>
<dbReference type="PROSITE" id="PS50173">
    <property type="entry name" value="UMUC"/>
    <property type="match status" value="1"/>
</dbReference>
<keyword evidence="13 15" id="KW-0234">DNA repair</keyword>
<evidence type="ECO:0000256" key="4">
    <source>
        <dbReference type="ARBA" id="ARBA00022490"/>
    </source>
</evidence>
<keyword evidence="5 15" id="KW-0808">Transferase</keyword>
<dbReference type="GO" id="GO:0009432">
    <property type="term" value="P:SOS response"/>
    <property type="evidence" value="ECO:0007669"/>
    <property type="project" value="TreeGrafter"/>
</dbReference>
<evidence type="ECO:0000256" key="5">
    <source>
        <dbReference type="ARBA" id="ARBA00022679"/>
    </source>
</evidence>
<evidence type="ECO:0000313" key="18">
    <source>
        <dbReference type="Proteomes" id="UP000593591"/>
    </source>
</evidence>
<comment type="function">
    <text evidence="15">Poorly processive, error-prone DNA polymerase involved in untargeted mutagenesis. Copies undamaged DNA at stalled replication forks, which arise in vivo from mismatched or misaligned primer ends. These misaligned primers can be extended by PolIV. Exhibits no 3'-5' exonuclease (proofreading) activity. May be involved in translesional synthesis, in conjunction with the beta clamp from PolIII.</text>
</comment>
<keyword evidence="8 15" id="KW-0479">Metal-binding</keyword>